<dbReference type="RefSeq" id="WP_255841998.1">
    <property type="nucleotide sequence ID" value="NZ_CP094358.1"/>
</dbReference>
<dbReference type="Pfam" id="PF12094">
    <property type="entry name" value="DUF3570"/>
    <property type="match status" value="1"/>
</dbReference>
<sequence>MKKYLVIFICAFYTIGNAQDTTQTYKKRVLESAEVDILFSYYKQDGDHAAVTGGEGTEELTDITPTIVVSLPLNDDDVLTVDAGISAYTSASSSNINPFDTQNPSPWISSSGASSSDALVHFNPSYSHSSDNRNNIWTANLNVSAEYDYFSIGFGGGYTHLFNEKNSEFGIKAQAYIDKWNPQYPVEFRSWFNRPDIVGDGTYTPSFAEFDNLNRNSYSLSFSFSQILTKKMQGSLFFDLVMQDGLLSTPHQRVYFADVNDFFVGDFQLGDDVEQLPDSRFKVPIGGRLNYYLNDIFTIRTYYRYYFDDWGINSHTANIEVPIKLGDKFTVYPMYRFYNQTAADYFAPKEQHLSTEEFYTSDYDLSDFDSHQYGLGISYKDIFTSTRIWKFGLKSVDLRFNQYSRSDGLDAFIVGFGIKFVQQ</sequence>
<evidence type="ECO:0000313" key="2">
    <source>
        <dbReference type="Proteomes" id="UP000831290"/>
    </source>
</evidence>
<proteinExistence type="predicted"/>
<accession>A0A9E6ZM19</accession>
<evidence type="ECO:0000313" key="1">
    <source>
        <dbReference type="EMBL" id="UOB16760.1"/>
    </source>
</evidence>
<dbReference type="AlphaFoldDB" id="A0A9E6ZM19"/>
<protein>
    <submittedName>
        <fullName evidence="1">DUF3570 domain-containing protein</fullName>
    </submittedName>
</protein>
<organism evidence="1 2">
    <name type="scientific">Abyssalbus ytuae</name>
    <dbReference type="NCBI Taxonomy" id="2926907"/>
    <lineage>
        <taxon>Bacteria</taxon>
        <taxon>Pseudomonadati</taxon>
        <taxon>Bacteroidota</taxon>
        <taxon>Flavobacteriia</taxon>
        <taxon>Flavobacteriales</taxon>
        <taxon>Flavobacteriaceae</taxon>
        <taxon>Abyssalbus</taxon>
    </lineage>
</organism>
<dbReference type="KEGG" id="fbm:MQE35_13560"/>
<reference evidence="1" key="1">
    <citation type="submission" date="2022-03" db="EMBL/GenBank/DDBJ databases">
        <title>Description of Abyssus ytuae gen. nov., sp. nov., a novel member of the family Flavobacteriaceae isolated from the sediment of Mariana Trench.</title>
        <authorList>
            <person name="Zhang J."/>
            <person name="Xu X."/>
        </authorList>
    </citation>
    <scope>NUCLEOTIDE SEQUENCE</scope>
    <source>
        <strain evidence="1">MT3330</strain>
    </source>
</reference>
<name>A0A9E6ZM19_9FLAO</name>
<dbReference type="InterPro" id="IPR021953">
    <property type="entry name" value="DUF3570"/>
</dbReference>
<dbReference type="EMBL" id="CP094358">
    <property type="protein sequence ID" value="UOB16760.1"/>
    <property type="molecule type" value="Genomic_DNA"/>
</dbReference>
<gene>
    <name evidence="1" type="ORF">MQE35_13560</name>
</gene>
<dbReference type="Proteomes" id="UP000831290">
    <property type="component" value="Chromosome"/>
</dbReference>
<keyword evidence="2" id="KW-1185">Reference proteome</keyword>